<dbReference type="SUPFAM" id="SSF51735">
    <property type="entry name" value="NAD(P)-binding Rossmann-fold domains"/>
    <property type="match status" value="1"/>
</dbReference>
<dbReference type="InterPro" id="IPR008030">
    <property type="entry name" value="NmrA-like"/>
</dbReference>
<dbReference type="Gene3D" id="3.90.25.10">
    <property type="entry name" value="UDP-galactose 4-epimerase, domain 1"/>
    <property type="match status" value="1"/>
</dbReference>
<proteinExistence type="predicted"/>
<protein>
    <submittedName>
        <fullName evidence="2">NAD(P)H dehydrogenase (Quinone)</fullName>
    </submittedName>
</protein>
<dbReference type="Pfam" id="PF05368">
    <property type="entry name" value="NmrA"/>
    <property type="match status" value="1"/>
</dbReference>
<dbReference type="RefSeq" id="WP_091030485.1">
    <property type="nucleotide sequence ID" value="NZ_FNAD01000003.1"/>
</dbReference>
<dbReference type="InterPro" id="IPR036291">
    <property type="entry name" value="NAD(P)-bd_dom_sf"/>
</dbReference>
<accession>A0A1G6TN82</accession>
<sequence>MIMVTGASGALGSLIAAKLAASGREVVAGTRRPTGSARRVDFDAPDSLAEAFGGVDVLVAVSAGFAEDDVVIARHRAVVEAAANAGVRQVVYTSLTGAGEHMSIAPAHRATERLLAAAPFAVTVLRNGLYAELLSQAAEQAVATGVLTLPLGGGKVAAAAREDLAEAAARVAVEADAQVDNAHRGRVYELVGSEALGGEDLASALSAEHGKEIAYAPLSLGDFRAALTAAGLPPFQVAHTVSVFANVNAGFMGGTESDLPGLLAGAPRRAIDVL</sequence>
<keyword evidence="3" id="KW-1185">Reference proteome</keyword>
<evidence type="ECO:0000259" key="1">
    <source>
        <dbReference type="Pfam" id="PF05368"/>
    </source>
</evidence>
<dbReference type="InterPro" id="IPR052718">
    <property type="entry name" value="NmrA-type_oxidoreductase"/>
</dbReference>
<dbReference type="EMBL" id="FNAD01000003">
    <property type="protein sequence ID" value="SDD30632.1"/>
    <property type="molecule type" value="Genomic_DNA"/>
</dbReference>
<dbReference type="Proteomes" id="UP000198949">
    <property type="component" value="Unassembled WGS sequence"/>
</dbReference>
<evidence type="ECO:0000313" key="2">
    <source>
        <dbReference type="EMBL" id="SDD30632.1"/>
    </source>
</evidence>
<feature type="domain" description="NmrA-like" evidence="1">
    <location>
        <begin position="2"/>
        <end position="225"/>
    </location>
</feature>
<reference evidence="3" key="1">
    <citation type="submission" date="2016-10" db="EMBL/GenBank/DDBJ databases">
        <authorList>
            <person name="Varghese N."/>
            <person name="Submissions S."/>
        </authorList>
    </citation>
    <scope>NUCLEOTIDE SEQUENCE [LARGE SCALE GENOMIC DNA]</scope>
    <source>
        <strain evidence="3">CGMCC 4.3516</strain>
    </source>
</reference>
<evidence type="ECO:0000313" key="3">
    <source>
        <dbReference type="Proteomes" id="UP000198949"/>
    </source>
</evidence>
<dbReference type="Gene3D" id="3.40.50.720">
    <property type="entry name" value="NAD(P)-binding Rossmann-like Domain"/>
    <property type="match status" value="1"/>
</dbReference>
<dbReference type="PANTHER" id="PTHR47129">
    <property type="entry name" value="QUINONE OXIDOREDUCTASE 2"/>
    <property type="match status" value="1"/>
</dbReference>
<gene>
    <name evidence="2" type="ORF">SAMN05216270_10368</name>
</gene>
<dbReference type="PANTHER" id="PTHR47129:SF1">
    <property type="entry name" value="NMRA-LIKE DOMAIN-CONTAINING PROTEIN"/>
    <property type="match status" value="1"/>
</dbReference>
<dbReference type="STRING" id="58114.SAMN05216270_10368"/>
<dbReference type="AlphaFoldDB" id="A0A1G6TN82"/>
<dbReference type="OrthoDB" id="5510591at2"/>
<organism evidence="2 3">
    <name type="scientific">Glycomyces harbinensis</name>
    <dbReference type="NCBI Taxonomy" id="58114"/>
    <lineage>
        <taxon>Bacteria</taxon>
        <taxon>Bacillati</taxon>
        <taxon>Actinomycetota</taxon>
        <taxon>Actinomycetes</taxon>
        <taxon>Glycomycetales</taxon>
        <taxon>Glycomycetaceae</taxon>
        <taxon>Glycomyces</taxon>
    </lineage>
</organism>
<name>A0A1G6TN82_9ACTN</name>